<accession>M4SN42</accession>
<proteinExistence type="predicted"/>
<dbReference type="EMBL" id="HQ634192">
    <property type="protein sequence ID" value="AGH56705.1"/>
    <property type="molecule type" value="Genomic_DNA"/>
</dbReference>
<evidence type="ECO:0000313" key="3">
    <source>
        <dbReference type="Proteomes" id="UP000014729"/>
    </source>
</evidence>
<evidence type="ECO:0000313" key="4">
    <source>
        <dbReference type="Proteomes" id="UP000203074"/>
    </source>
</evidence>
<sequence>MNRKSGYYWVNIHSSYGWNIGLWSSFTERWSFFVTKNEWTDDLVIEVDERQITRL</sequence>
<organism evidence="1 4">
    <name type="scientific">Cellulophaga phage phiST</name>
    <dbReference type="NCBI Taxonomy" id="756282"/>
    <lineage>
        <taxon>Viruses</taxon>
        <taxon>Duplodnaviria</taxon>
        <taxon>Heunggongvirae</taxon>
        <taxon>Uroviricota</taxon>
        <taxon>Caudoviricetes</taxon>
        <taxon>Cbastvirus</taxon>
        <taxon>Cbastvirus ST</taxon>
    </lineage>
</organism>
<evidence type="ECO:0000313" key="1">
    <source>
        <dbReference type="EMBL" id="AGH56705.1"/>
    </source>
</evidence>
<dbReference type="OrthoDB" id="26364at10239"/>
<dbReference type="EMBL" id="KC821604">
    <property type="protein sequence ID" value="AGO47243.1"/>
    <property type="molecule type" value="Genomic_DNA"/>
</dbReference>
<dbReference type="RefSeq" id="YP_007673388.1">
    <property type="nucleotide sequence ID" value="NC_020842.1"/>
</dbReference>
<reference evidence="2 3" key="2">
    <citation type="journal article" date="2013" name="Proc. Natl. Acad. Sci. U.S.A.">
        <title>Twelve previously unknown phage genera are ubiquitous in global oceans.</title>
        <authorList>
            <person name="Holmfeldt K."/>
            <person name="Solonenko N."/>
            <person name="Shah M."/>
            <person name="Corrier K."/>
            <person name="Riemann L."/>
            <person name="Verberkmoes N.C."/>
            <person name="Sullivan M.B."/>
        </authorList>
    </citation>
    <scope>NUCLEOTIDE SEQUENCE [LARGE SCALE GENOMIC DNA]</scope>
    <source>
        <strain evidence="2">PhiST</strain>
    </source>
</reference>
<dbReference type="Proteomes" id="UP000014729">
    <property type="component" value="Segment"/>
</dbReference>
<gene>
    <name evidence="1" type="ORF">CGPG_00006</name>
    <name evidence="2" type="ORF">PhiST_gp104</name>
</gene>
<reference evidence="1 4" key="1">
    <citation type="submission" date="2010-11" db="EMBL/GenBank/DDBJ databases">
        <title>The Genome Sequence of Cellulophaga phage phiST.</title>
        <authorList>
            <consortium name="The Broad Institute Genome Sequencing Platform"/>
            <person name="Henn M.R."/>
            <person name="Reimann L."/>
            <person name="Holmfelt K."/>
            <person name="Levin J."/>
            <person name="Malboeuf C."/>
            <person name="Casali M."/>
            <person name="Russ C."/>
            <person name="Lennon N."/>
            <person name="Chapman S.B."/>
            <person name="Erlich R."/>
            <person name="Young S.K."/>
            <person name="Yandava C."/>
            <person name="Zeng Q."/>
            <person name="Alvarado L."/>
            <person name="Anderson S."/>
            <person name="Berlin A."/>
            <person name="Chen Z."/>
            <person name="Freedman E."/>
            <person name="Gellesch M."/>
            <person name="Goldberg J."/>
            <person name="Green L."/>
            <person name="Griggs A."/>
            <person name="Gujja S."/>
            <person name="Heilman E.R."/>
            <person name="Heiman D."/>
            <person name="Hollinger A."/>
            <person name="Howarth C."/>
            <person name="Larson L."/>
            <person name="Mehta T."/>
            <person name="Pearson M."/>
            <person name="Roberts A."/>
            <person name="Ryan E."/>
            <person name="Saif S."/>
            <person name="Shea T."/>
            <person name="Shenoy N."/>
            <person name="Sisk P."/>
            <person name="Stolte C."/>
            <person name="Sykes S."/>
            <person name="White J."/>
            <person name="Haas B."/>
            <person name="Nusbaum C."/>
            <person name="Birren B."/>
        </authorList>
    </citation>
    <scope>NUCLEOTIDE SEQUENCE [LARGE SCALE GENOMIC DNA]</scope>
    <source>
        <strain evidence="4">phiST</strain>
        <strain evidence="1">PhiST</strain>
    </source>
</reference>
<evidence type="ECO:0000313" key="2">
    <source>
        <dbReference type="EMBL" id="AGO47243.1"/>
    </source>
</evidence>
<dbReference type="Proteomes" id="UP000203074">
    <property type="component" value="Segment"/>
</dbReference>
<dbReference type="GeneID" id="15009904"/>
<keyword evidence="4" id="KW-1185">Reference proteome</keyword>
<protein>
    <submittedName>
        <fullName evidence="1">Uncharacterized protein</fullName>
    </submittedName>
</protein>
<name>M4SN42_9CAUD</name>
<dbReference type="KEGG" id="vg:15009904"/>
<reference evidence="3" key="3">
    <citation type="submission" date="2013-03" db="EMBL/GenBank/DDBJ databases">
        <title>The Cellulophaga phages: a novel, diverse, and globally ubiquitous model system.</title>
        <authorList>
            <person name="Holmfeldt K."/>
            <person name="Solonenko N."/>
            <person name="Shah M."/>
            <person name="Corrier K."/>
            <person name="Riemann L."/>
            <person name="VerBerkmoes N.C."/>
            <person name="Sullivan M.B."/>
        </authorList>
    </citation>
    <scope>NUCLEOTIDE SEQUENCE [LARGE SCALE GENOMIC DNA]</scope>
</reference>